<comment type="caution">
    <text evidence="2">The sequence shown here is derived from an EMBL/GenBank/DDBJ whole genome shotgun (WGS) entry which is preliminary data.</text>
</comment>
<dbReference type="SUPFAM" id="SSF46894">
    <property type="entry name" value="C-terminal effector domain of the bipartite response regulators"/>
    <property type="match status" value="1"/>
</dbReference>
<dbReference type="InterPro" id="IPR036388">
    <property type="entry name" value="WH-like_DNA-bd_sf"/>
</dbReference>
<feature type="domain" description="Sporulation initiation factor Spo0A C-terminal" evidence="1">
    <location>
        <begin position="140"/>
        <end position="239"/>
    </location>
</feature>
<dbReference type="GO" id="GO:0042173">
    <property type="term" value="P:regulation of sporulation resulting in formation of a cellular spore"/>
    <property type="evidence" value="ECO:0007669"/>
    <property type="project" value="InterPro"/>
</dbReference>
<name>A0A8J6TVX6_9FIRM</name>
<evidence type="ECO:0000313" key="2">
    <source>
        <dbReference type="EMBL" id="MBC8611833.1"/>
    </source>
</evidence>
<evidence type="ECO:0000313" key="3">
    <source>
        <dbReference type="Proteomes" id="UP000632659"/>
    </source>
</evidence>
<protein>
    <submittedName>
        <fullName evidence="2">Sporulation initiation factor Spo0A C-terminal domain-containing protein</fullName>
    </submittedName>
</protein>
<keyword evidence="3" id="KW-1185">Reference proteome</keyword>
<evidence type="ECO:0000259" key="1">
    <source>
        <dbReference type="Pfam" id="PF08769"/>
    </source>
</evidence>
<proteinExistence type="predicted"/>
<dbReference type="EMBL" id="JACRTL010000008">
    <property type="protein sequence ID" value="MBC8611833.1"/>
    <property type="molecule type" value="Genomic_DNA"/>
</dbReference>
<dbReference type="InterPro" id="IPR016032">
    <property type="entry name" value="Sig_transdc_resp-reg_C-effctor"/>
</dbReference>
<dbReference type="GO" id="GO:0003743">
    <property type="term" value="F:translation initiation factor activity"/>
    <property type="evidence" value="ECO:0007669"/>
    <property type="project" value="UniProtKB-KW"/>
</dbReference>
<dbReference type="Gene3D" id="1.10.10.10">
    <property type="entry name" value="Winged helix-like DNA-binding domain superfamily/Winged helix DNA-binding domain"/>
    <property type="match status" value="1"/>
</dbReference>
<dbReference type="Proteomes" id="UP000632659">
    <property type="component" value="Unassembled WGS sequence"/>
</dbReference>
<dbReference type="RefSeq" id="WP_187536782.1">
    <property type="nucleotide sequence ID" value="NZ_JACRTL010000008.1"/>
</dbReference>
<dbReference type="GO" id="GO:0005737">
    <property type="term" value="C:cytoplasm"/>
    <property type="evidence" value="ECO:0007669"/>
    <property type="project" value="InterPro"/>
</dbReference>
<dbReference type="SUPFAM" id="SSF52172">
    <property type="entry name" value="CheY-like"/>
    <property type="match status" value="1"/>
</dbReference>
<dbReference type="InterPro" id="IPR011006">
    <property type="entry name" value="CheY-like_superfamily"/>
</dbReference>
<dbReference type="AlphaFoldDB" id="A0A8J6TVX6"/>
<dbReference type="Gene3D" id="3.40.50.2300">
    <property type="match status" value="1"/>
</dbReference>
<dbReference type="InterPro" id="IPR014879">
    <property type="entry name" value="Spo0A_C"/>
</dbReference>
<dbReference type="GO" id="GO:0005509">
    <property type="term" value="F:calcium ion binding"/>
    <property type="evidence" value="ECO:0007669"/>
    <property type="project" value="InterPro"/>
</dbReference>
<organism evidence="2 3">
    <name type="scientific">Massiliimalia timonensis</name>
    <dbReference type="NCBI Taxonomy" id="1987501"/>
    <lineage>
        <taxon>Bacteria</taxon>
        <taxon>Bacillati</taxon>
        <taxon>Bacillota</taxon>
        <taxon>Clostridia</taxon>
        <taxon>Eubacteriales</taxon>
        <taxon>Oscillospiraceae</taxon>
        <taxon>Massiliimalia</taxon>
    </lineage>
</organism>
<dbReference type="GO" id="GO:0003677">
    <property type="term" value="F:DNA binding"/>
    <property type="evidence" value="ECO:0007669"/>
    <property type="project" value="InterPro"/>
</dbReference>
<accession>A0A8J6TVX6</accession>
<reference evidence="2" key="1">
    <citation type="submission" date="2020-08" db="EMBL/GenBank/DDBJ databases">
        <title>Genome public.</title>
        <authorList>
            <person name="Liu C."/>
            <person name="Sun Q."/>
        </authorList>
    </citation>
    <scope>NUCLEOTIDE SEQUENCE</scope>
    <source>
        <strain evidence="2">NSJ-15</strain>
    </source>
</reference>
<keyword evidence="2" id="KW-0396">Initiation factor</keyword>
<gene>
    <name evidence="2" type="ORF">H8702_12100</name>
</gene>
<keyword evidence="2" id="KW-0648">Protein biosynthesis</keyword>
<sequence>MAQKIRILICDNTQFWEDTWNCWVDPDRFEVQEVQPDAFTIFDYICNYHPHIIVLLADMKHISGFGMIKAVSAIPNYFPQFIITDPDPTTEKKNFAQKAGAAFYLSRPYANTTIGEICSSIIQSPDYFLHCPVYSPEQLVSTTLHSLSIPANLKGYRYLRHAILLALRGSRELESITKGLYPAIAKEFNTTPVSVERAIRHAIVTSWDYCNPKELQNYFSDLSRKPSNSQFILTIAEKLQLDAEL</sequence>
<dbReference type="GO" id="GO:0003700">
    <property type="term" value="F:DNA-binding transcription factor activity"/>
    <property type="evidence" value="ECO:0007669"/>
    <property type="project" value="InterPro"/>
</dbReference>
<dbReference type="Pfam" id="PF08769">
    <property type="entry name" value="Spo0A_C"/>
    <property type="match status" value="1"/>
</dbReference>